<feature type="transmembrane region" description="Helical" evidence="15">
    <location>
        <begin position="177"/>
        <end position="200"/>
    </location>
</feature>
<feature type="transmembrane region" description="Helical" evidence="15">
    <location>
        <begin position="478"/>
        <end position="499"/>
    </location>
</feature>
<evidence type="ECO:0000256" key="5">
    <source>
        <dbReference type="ARBA" id="ARBA00022692"/>
    </source>
</evidence>
<keyword evidence="3" id="KW-1003">Cell membrane</keyword>
<feature type="transmembrane region" description="Helical" evidence="15">
    <location>
        <begin position="356"/>
        <end position="375"/>
    </location>
</feature>
<feature type="region of interest" description="Disordered" evidence="14">
    <location>
        <begin position="509"/>
        <end position="558"/>
    </location>
</feature>
<evidence type="ECO:0000256" key="6">
    <source>
        <dbReference type="ARBA" id="ARBA00022989"/>
    </source>
</evidence>
<dbReference type="AlphaFoldDB" id="A0AAN7X3L8"/>
<feature type="transmembrane region" description="Helical" evidence="15">
    <location>
        <begin position="21"/>
        <end position="42"/>
    </location>
</feature>
<dbReference type="GO" id="GO:0008028">
    <property type="term" value="F:monocarboxylic acid transmembrane transporter activity"/>
    <property type="evidence" value="ECO:0007669"/>
    <property type="project" value="TreeGrafter"/>
</dbReference>
<evidence type="ECO:0000256" key="15">
    <source>
        <dbReference type="SAM" id="Phobius"/>
    </source>
</evidence>
<comment type="subcellular location">
    <subcellularLocation>
        <location evidence="1">Basolateral cell membrane</location>
        <topology evidence="1">Multi-pass membrane protein</topology>
    </subcellularLocation>
</comment>
<comment type="function">
    <text evidence="9">Monocarboxylate transporter selective for taurine. May associate with BSG/CD147 or EMB/GP70 ancillary proteins to mediate facilitative efflux or influx of taurine across the plasma membrane. The transport is pH- and sodium-independent. Rather low-affinity, is likely effective for taurine transport in tissues where taurine is present at high concentrations.</text>
</comment>
<dbReference type="PANTHER" id="PTHR11360:SF20">
    <property type="entry name" value="MONOCARBOXYLATE TRANSPORTER 7"/>
    <property type="match status" value="1"/>
</dbReference>
<evidence type="ECO:0000256" key="13">
    <source>
        <dbReference type="ARBA" id="ARBA00079656"/>
    </source>
</evidence>
<evidence type="ECO:0000256" key="4">
    <source>
        <dbReference type="ARBA" id="ARBA00022553"/>
    </source>
</evidence>
<evidence type="ECO:0000256" key="1">
    <source>
        <dbReference type="ARBA" id="ARBA00004554"/>
    </source>
</evidence>
<organism evidence="17 18">
    <name type="scientific">Eleginops maclovinus</name>
    <name type="common">Patagonian blennie</name>
    <name type="synonym">Eleginus maclovinus</name>
    <dbReference type="NCBI Taxonomy" id="56733"/>
    <lineage>
        <taxon>Eukaryota</taxon>
        <taxon>Metazoa</taxon>
        <taxon>Chordata</taxon>
        <taxon>Craniata</taxon>
        <taxon>Vertebrata</taxon>
        <taxon>Euteleostomi</taxon>
        <taxon>Actinopterygii</taxon>
        <taxon>Neopterygii</taxon>
        <taxon>Teleostei</taxon>
        <taxon>Neoteleostei</taxon>
        <taxon>Acanthomorphata</taxon>
        <taxon>Eupercaria</taxon>
        <taxon>Perciformes</taxon>
        <taxon>Notothenioidei</taxon>
        <taxon>Eleginopidae</taxon>
        <taxon>Eleginops</taxon>
    </lineage>
</organism>
<dbReference type="InterPro" id="IPR050327">
    <property type="entry name" value="Proton-linked_MCT"/>
</dbReference>
<dbReference type="FunFam" id="1.20.1250.20:FF:000326">
    <property type="entry name" value="Solute carrier family 16 member 6"/>
    <property type="match status" value="1"/>
</dbReference>
<dbReference type="Pfam" id="PF07690">
    <property type="entry name" value="MFS_1"/>
    <property type="match status" value="1"/>
</dbReference>
<dbReference type="Proteomes" id="UP001346869">
    <property type="component" value="Unassembled WGS sequence"/>
</dbReference>
<dbReference type="InterPro" id="IPR011701">
    <property type="entry name" value="MFS"/>
</dbReference>
<dbReference type="FunFam" id="1.20.1250.20:FF:000490">
    <property type="entry name" value="Solute carrier family 16 member 6"/>
    <property type="match status" value="1"/>
</dbReference>
<evidence type="ECO:0000256" key="11">
    <source>
        <dbReference type="ARBA" id="ARBA00072172"/>
    </source>
</evidence>
<keyword evidence="2" id="KW-0813">Transport</keyword>
<feature type="transmembrane region" description="Helical" evidence="15">
    <location>
        <begin position="93"/>
        <end position="111"/>
    </location>
</feature>
<gene>
    <name evidence="17" type="ORF">PBY51_007281</name>
</gene>
<feature type="transmembrane region" description="Helical" evidence="15">
    <location>
        <begin position="62"/>
        <end position="81"/>
    </location>
</feature>
<keyword evidence="4" id="KW-0597">Phosphoprotein</keyword>
<dbReference type="EMBL" id="JAUZQC010000017">
    <property type="protein sequence ID" value="KAK5855618.1"/>
    <property type="molecule type" value="Genomic_DNA"/>
</dbReference>
<reference evidence="17 18" key="2">
    <citation type="journal article" date="2023" name="Mol. Biol. Evol.">
        <title>Genomics of Secondarily Temperate Adaptation in the Only Non-Antarctic Icefish.</title>
        <authorList>
            <person name="Rivera-Colon A.G."/>
            <person name="Rayamajhi N."/>
            <person name="Minhas B.F."/>
            <person name="Madrigal G."/>
            <person name="Bilyk K.T."/>
            <person name="Yoon V."/>
            <person name="Hune M."/>
            <person name="Gregory S."/>
            <person name="Cheng C.H.C."/>
            <person name="Catchen J.M."/>
        </authorList>
    </citation>
    <scope>NUCLEOTIDE SEQUENCE [LARGE SCALE GENOMIC DNA]</scope>
    <source>
        <strain evidence="17">JMC-PN-2008</strain>
    </source>
</reference>
<feature type="transmembrane region" description="Helical" evidence="15">
    <location>
        <begin position="322"/>
        <end position="344"/>
    </location>
</feature>
<evidence type="ECO:0000256" key="8">
    <source>
        <dbReference type="ARBA" id="ARBA00050472"/>
    </source>
</evidence>
<dbReference type="PANTHER" id="PTHR11360">
    <property type="entry name" value="MONOCARBOXYLATE TRANSPORTER"/>
    <property type="match status" value="1"/>
</dbReference>
<feature type="transmembrane region" description="Helical" evidence="15">
    <location>
        <begin position="149"/>
        <end position="171"/>
    </location>
</feature>
<dbReference type="PROSITE" id="PS50850">
    <property type="entry name" value="MFS"/>
    <property type="match status" value="1"/>
</dbReference>
<keyword evidence="7 15" id="KW-0472">Membrane</keyword>
<evidence type="ECO:0000256" key="12">
    <source>
        <dbReference type="ARBA" id="ARBA00076353"/>
    </source>
</evidence>
<evidence type="ECO:0000256" key="2">
    <source>
        <dbReference type="ARBA" id="ARBA00022448"/>
    </source>
</evidence>
<evidence type="ECO:0000256" key="9">
    <source>
        <dbReference type="ARBA" id="ARBA00058516"/>
    </source>
</evidence>
<reference evidence="17 18" key="1">
    <citation type="journal article" date="2023" name="Genes (Basel)">
        <title>Chromosome-Level Genome Assembly and Circadian Gene Repertoire of the Patagonia Blennie Eleginops maclovinus-The Closest Ancestral Proxy of Antarctic Cryonotothenioids.</title>
        <authorList>
            <person name="Cheng C.C."/>
            <person name="Rivera-Colon A.G."/>
            <person name="Minhas B.F."/>
            <person name="Wilson L."/>
            <person name="Rayamajhi N."/>
            <person name="Vargas-Chacoff L."/>
            <person name="Catchen J.M."/>
        </authorList>
    </citation>
    <scope>NUCLEOTIDE SEQUENCE [LARGE SCALE GENOMIC DNA]</scope>
    <source>
        <strain evidence="17">JMC-PN-2008</strain>
    </source>
</reference>
<evidence type="ECO:0000256" key="10">
    <source>
        <dbReference type="ARBA" id="ARBA00064033"/>
    </source>
</evidence>
<feature type="region of interest" description="Disordered" evidence="14">
    <location>
        <begin position="227"/>
        <end position="247"/>
    </location>
</feature>
<evidence type="ECO:0000256" key="14">
    <source>
        <dbReference type="SAM" id="MobiDB-lite"/>
    </source>
</evidence>
<comment type="catalytic activity">
    <reaction evidence="8">
        <text>taurine(out) = taurine(in)</text>
        <dbReference type="Rhea" id="RHEA:66328"/>
        <dbReference type="ChEBI" id="CHEBI:507393"/>
    </reaction>
    <physiologicalReaction direction="left-to-right" evidence="8">
        <dbReference type="Rhea" id="RHEA:66329"/>
    </physiologicalReaction>
    <physiologicalReaction direction="right-to-left" evidence="8">
        <dbReference type="Rhea" id="RHEA:66330"/>
    </physiologicalReaction>
</comment>
<keyword evidence="5 15" id="KW-0812">Transmembrane</keyword>
<evidence type="ECO:0000313" key="18">
    <source>
        <dbReference type="Proteomes" id="UP001346869"/>
    </source>
</evidence>
<protein>
    <recommendedName>
        <fullName evidence="11">Monocarboxylate transporter 7</fullName>
    </recommendedName>
    <alternativeName>
        <fullName evidence="12">Monocarboxylate transporter 6</fullName>
    </alternativeName>
    <alternativeName>
        <fullName evidence="13">Solute carrier family 16 member 6</fullName>
    </alternativeName>
</protein>
<comment type="caution">
    <text evidence="17">The sequence shown here is derived from an EMBL/GenBank/DDBJ whole genome shotgun (WGS) entry which is preliminary data.</text>
</comment>
<proteinExistence type="predicted"/>
<evidence type="ECO:0000259" key="16">
    <source>
        <dbReference type="PROSITE" id="PS50850"/>
    </source>
</evidence>
<evidence type="ECO:0000256" key="3">
    <source>
        <dbReference type="ARBA" id="ARBA00022475"/>
    </source>
</evidence>
<keyword evidence="6 15" id="KW-1133">Transmembrane helix</keyword>
<accession>A0AAN7X3L8</accession>
<dbReference type="InterPro" id="IPR036259">
    <property type="entry name" value="MFS_trans_sf"/>
</dbReference>
<comment type="subunit">
    <text evidence="10">Forms functional complexes with BSG/CD147 or EMB/GP70 ancillary proteins.</text>
</comment>
<feature type="transmembrane region" description="Helical" evidence="15">
    <location>
        <begin position="117"/>
        <end position="137"/>
    </location>
</feature>
<feature type="transmembrane region" description="Helical" evidence="15">
    <location>
        <begin position="450"/>
        <end position="472"/>
    </location>
</feature>
<feature type="transmembrane region" description="Helical" evidence="15">
    <location>
        <begin position="387"/>
        <end position="404"/>
    </location>
</feature>
<dbReference type="GO" id="GO:0016323">
    <property type="term" value="C:basolateral plasma membrane"/>
    <property type="evidence" value="ECO:0007669"/>
    <property type="project" value="UniProtKB-SubCell"/>
</dbReference>
<evidence type="ECO:0000256" key="7">
    <source>
        <dbReference type="ARBA" id="ARBA00023136"/>
    </source>
</evidence>
<evidence type="ECO:0000313" key="17">
    <source>
        <dbReference type="EMBL" id="KAK5855618.1"/>
    </source>
</evidence>
<feature type="transmembrane region" description="Helical" evidence="15">
    <location>
        <begin position="410"/>
        <end position="429"/>
    </location>
</feature>
<dbReference type="SUPFAM" id="SSF103473">
    <property type="entry name" value="MFS general substrate transporter"/>
    <property type="match status" value="1"/>
</dbReference>
<dbReference type="InterPro" id="IPR020846">
    <property type="entry name" value="MFS_dom"/>
</dbReference>
<sequence>MRGPYFHRCLAANVYSEVPDGGWGWAVALAFFLVEVCTYGALKSLGVFLQDLMKEFGESNSRVSWVISICVFIFTFSAPLATMMSNRFGHRSVVMVGGLLISLGTISSAFTRSINQMYITIGVISGLGYCFTFLPTVTILAQYFSTRRALVTSVASSGESFAIFAFAPALTTLKEHIGWRYCLVVLGTFQACVIGCGLLLRPIIIEPEPVEEHHESDKEQQAVYELENEQTRTSISSGGSQGSEDSGVISLSASSSDLRNAGAESQALMELEVNEFKDSSMSTPTIQVKEKDEGVLAELETGPLLRPSHKLLDFSVLRDTAFIWYSLFGMFATLGFFAPQLYVIELSKSRGVEPGMASYMLSVMAVAEIIGRLSIGVLLSRVRCRKTLVLLGCVLLLSLVLVAFAVVWEFWGLVVCCALYGYFMGTVGSTHIPMLAEEEVVGIEKMASSVGVYVFIQSFAGLAGPPLGGVLVDVTQNYGAAFFSCAVGMALSAVCLAMVGPAKSMYQRQSTNVEEDKGNEEEDKMSQDSGQPDFLDVDLAPQDSPLRQAVDQNNMSLM</sequence>
<keyword evidence="18" id="KW-1185">Reference proteome</keyword>
<name>A0AAN7X3L8_ELEMC</name>
<dbReference type="Gene3D" id="1.20.1250.20">
    <property type="entry name" value="MFS general substrate transporter like domains"/>
    <property type="match status" value="1"/>
</dbReference>
<feature type="domain" description="Major facilitator superfamily (MFS) profile" evidence="16">
    <location>
        <begin position="23"/>
        <end position="504"/>
    </location>
</feature>
<feature type="compositionally biased region" description="Low complexity" evidence="14">
    <location>
        <begin position="234"/>
        <end position="247"/>
    </location>
</feature>